<protein>
    <submittedName>
        <fullName evidence="1">Uncharacterized protein</fullName>
    </submittedName>
</protein>
<dbReference type="GO" id="GO:0005886">
    <property type="term" value="C:plasma membrane"/>
    <property type="evidence" value="ECO:0007669"/>
    <property type="project" value="UniProtKB-SubCell"/>
</dbReference>
<organism evidence="1 2">
    <name type="scientific">candidate division MSBL1 archaeon SCGC-AAA259O05</name>
    <dbReference type="NCBI Taxonomy" id="1698271"/>
    <lineage>
        <taxon>Archaea</taxon>
        <taxon>Methanobacteriati</taxon>
        <taxon>Methanobacteriota</taxon>
        <taxon>candidate division MSBL1</taxon>
    </lineage>
</organism>
<dbReference type="PANTHER" id="PTHR37305:SF1">
    <property type="entry name" value="MEMBRANE PROTEIN"/>
    <property type="match status" value="1"/>
</dbReference>
<dbReference type="AlphaFoldDB" id="A0A133V3F9"/>
<dbReference type="GO" id="GO:0140359">
    <property type="term" value="F:ABC-type transporter activity"/>
    <property type="evidence" value="ECO:0007669"/>
    <property type="project" value="InterPro"/>
</dbReference>
<dbReference type="EMBL" id="LHXV01000035">
    <property type="protein sequence ID" value="KXB00946.1"/>
    <property type="molecule type" value="Genomic_DNA"/>
</dbReference>
<name>A0A133V3F9_9EURY</name>
<evidence type="ECO:0000313" key="1">
    <source>
        <dbReference type="EMBL" id="KXB00946.1"/>
    </source>
</evidence>
<dbReference type="PANTHER" id="PTHR37305">
    <property type="entry name" value="INTEGRAL MEMBRANE PROTEIN-RELATED"/>
    <property type="match status" value="1"/>
</dbReference>
<reference evidence="1 2" key="1">
    <citation type="journal article" date="2016" name="Sci. Rep.">
        <title>Metabolic traits of an uncultured archaeal lineage -MSBL1- from brine pools of the Red Sea.</title>
        <authorList>
            <person name="Mwirichia R."/>
            <person name="Alam I."/>
            <person name="Rashid M."/>
            <person name="Vinu M."/>
            <person name="Ba-Alawi W."/>
            <person name="Anthony Kamau A."/>
            <person name="Kamanda Ngugi D."/>
            <person name="Goker M."/>
            <person name="Klenk H.P."/>
            <person name="Bajic V."/>
            <person name="Stingl U."/>
        </authorList>
    </citation>
    <scope>NUCLEOTIDE SEQUENCE [LARGE SCALE GENOMIC DNA]</scope>
    <source>
        <strain evidence="1">SCGC-AAA259O05</strain>
    </source>
</reference>
<comment type="caution">
    <text evidence="1">The sequence shown here is derived from an EMBL/GenBank/DDBJ whole genome shotgun (WGS) entry which is preliminary data.</text>
</comment>
<accession>A0A133V3F9</accession>
<dbReference type="Proteomes" id="UP000070344">
    <property type="component" value="Unassembled WGS sequence"/>
</dbReference>
<gene>
    <name evidence="1" type="ORF">AKJ41_03290</name>
</gene>
<evidence type="ECO:0000313" key="2">
    <source>
        <dbReference type="Proteomes" id="UP000070344"/>
    </source>
</evidence>
<sequence>MNSISGEFEDGTIEPLASKPISRRMIYFGKLLTMAFLLFVIYSFFSLYLAGGGFLLYGSQEGLSAALLLTPVLTVLSTLVWVGVSLVFGSWTKSSVVAAVGTIGIFIGISMVGGIVTTVSPESGPVQNYLPGTGESGNVRGQFSEDIPVTNLSVSTGTDHIAKQFFLYTQRPSAEVEIKEYKLQMENMGQGGSPIEEVGRHSYPMSEALTRSLLVAIAYAVGLNLLAWFSFERADISMS</sequence>
<proteinExistence type="predicted"/>
<dbReference type="Pfam" id="PF12679">
    <property type="entry name" value="ABC2_membrane_2"/>
    <property type="match status" value="1"/>
</dbReference>
<keyword evidence="2" id="KW-1185">Reference proteome</keyword>